<proteinExistence type="predicted"/>
<dbReference type="OrthoDB" id="6428919at2759"/>
<name>A0A8X7C765_9ARAC</name>
<keyword evidence="1" id="KW-0472">Membrane</keyword>
<keyword evidence="1" id="KW-1133">Transmembrane helix</keyword>
<feature type="non-terminal residue" evidence="2">
    <location>
        <position position="168"/>
    </location>
</feature>
<gene>
    <name evidence="2" type="primary">FAXDC2</name>
    <name evidence="2" type="ORF">TNIN_480181</name>
</gene>
<keyword evidence="1" id="KW-0812">Transmembrane</keyword>
<sequence>MLQKYILHLWETSGDFVQSQWDKIFASLGSDVDTIAIWGTFTYTCLLYWIVASFYTFIDVTGKPKFAVKHRIQDIPSYPVPLNSVLKLSRQVLINQILSIPFYMVGYHLMVLRGYDTKKSLPSFQRVFLELLFCAAVEEIGFYYSHRVLHLPFFYKHIHKKHHEWKSP</sequence>
<dbReference type="EMBL" id="BMAV01010020">
    <property type="protein sequence ID" value="GFY54769.1"/>
    <property type="molecule type" value="Genomic_DNA"/>
</dbReference>
<evidence type="ECO:0000256" key="1">
    <source>
        <dbReference type="SAM" id="Phobius"/>
    </source>
</evidence>
<evidence type="ECO:0000313" key="2">
    <source>
        <dbReference type="EMBL" id="GFY54769.1"/>
    </source>
</evidence>
<reference evidence="2" key="1">
    <citation type="submission" date="2020-08" db="EMBL/GenBank/DDBJ databases">
        <title>Multicomponent nature underlies the extraordinary mechanical properties of spider dragline silk.</title>
        <authorList>
            <person name="Kono N."/>
            <person name="Nakamura H."/>
            <person name="Mori M."/>
            <person name="Yoshida Y."/>
            <person name="Ohtoshi R."/>
            <person name="Malay A.D."/>
            <person name="Moran D.A.P."/>
            <person name="Tomita M."/>
            <person name="Numata K."/>
            <person name="Arakawa K."/>
        </authorList>
    </citation>
    <scope>NUCLEOTIDE SEQUENCE</scope>
</reference>
<feature type="transmembrane region" description="Helical" evidence="1">
    <location>
        <begin position="93"/>
        <end position="115"/>
    </location>
</feature>
<dbReference type="PANTHER" id="PTHR11863">
    <property type="entry name" value="STEROL DESATURASE"/>
    <property type="match status" value="1"/>
</dbReference>
<organism evidence="2 3">
    <name type="scientific">Trichonephila inaurata madagascariensis</name>
    <dbReference type="NCBI Taxonomy" id="2747483"/>
    <lineage>
        <taxon>Eukaryota</taxon>
        <taxon>Metazoa</taxon>
        <taxon>Ecdysozoa</taxon>
        <taxon>Arthropoda</taxon>
        <taxon>Chelicerata</taxon>
        <taxon>Arachnida</taxon>
        <taxon>Araneae</taxon>
        <taxon>Araneomorphae</taxon>
        <taxon>Entelegynae</taxon>
        <taxon>Araneoidea</taxon>
        <taxon>Nephilidae</taxon>
        <taxon>Trichonephila</taxon>
        <taxon>Trichonephila inaurata</taxon>
    </lineage>
</organism>
<dbReference type="InterPro" id="IPR050307">
    <property type="entry name" value="Sterol_Desaturase_Related"/>
</dbReference>
<dbReference type="Proteomes" id="UP000886998">
    <property type="component" value="Unassembled WGS sequence"/>
</dbReference>
<accession>A0A8X7C765</accession>
<keyword evidence="3" id="KW-1185">Reference proteome</keyword>
<feature type="transmembrane region" description="Helical" evidence="1">
    <location>
        <begin position="35"/>
        <end position="58"/>
    </location>
</feature>
<dbReference type="AlphaFoldDB" id="A0A8X7C765"/>
<comment type="caution">
    <text evidence="2">The sequence shown here is derived from an EMBL/GenBank/DDBJ whole genome shotgun (WGS) entry which is preliminary data.</text>
</comment>
<evidence type="ECO:0000313" key="3">
    <source>
        <dbReference type="Proteomes" id="UP000886998"/>
    </source>
</evidence>
<protein>
    <submittedName>
        <fullName evidence="2">Fatty acid hydroxylase domain-containing protein 2</fullName>
    </submittedName>
</protein>